<proteinExistence type="predicted"/>
<dbReference type="EMBL" id="CP010774">
    <property type="protein sequence ID" value="ATG46027.1"/>
    <property type="molecule type" value="Genomic_DNA"/>
</dbReference>
<evidence type="ECO:0000313" key="2">
    <source>
        <dbReference type="Proteomes" id="UP000218606"/>
    </source>
</evidence>
<keyword evidence="1" id="KW-0614">Plasmid</keyword>
<organism evidence="1 2">
    <name type="scientific">Phaeobacter piscinae</name>
    <dbReference type="NCBI Taxonomy" id="1580596"/>
    <lineage>
        <taxon>Bacteria</taxon>
        <taxon>Pseudomonadati</taxon>
        <taxon>Pseudomonadota</taxon>
        <taxon>Alphaproteobacteria</taxon>
        <taxon>Rhodobacterales</taxon>
        <taxon>Roseobacteraceae</taxon>
        <taxon>Phaeobacter</taxon>
    </lineage>
</organism>
<dbReference type="RefSeq" id="WP_123618954.1">
    <property type="nucleotide sequence ID" value="NZ_CP010774.1"/>
</dbReference>
<dbReference type="AlphaFoldDB" id="A0AAN1GVR6"/>
<protein>
    <submittedName>
        <fullName evidence="1">Uncharacterized protein</fullName>
    </submittedName>
</protein>
<sequence length="64" mass="7122">MKKLLKSLRSVLKSLGRKARISLTIAFSIPGFLKIEVQYARDLLTKPCQDQHKAVSSKDEPPAA</sequence>
<reference evidence="1 2" key="1">
    <citation type="journal article" date="2017" name="Front. Microbiol.">
        <title>Phaeobacter piscinae sp. nov., a species of the Roseobacter group and potential aquaculture probiont.</title>
        <authorList>
            <person name="Sonnenschein E.C."/>
            <person name="Phippen C.B.W."/>
            <person name="Nielsen K.F."/>
            <person name="Mateiu R.V."/>
            <person name="Melchiorsen J."/>
            <person name="Gram L."/>
            <person name="Overmann J."/>
            <person name="Freese H.M."/>
        </authorList>
    </citation>
    <scope>NUCLEOTIDE SEQUENCE [LARGE SCALE GENOMIC DNA]</scope>
    <source>
        <strain evidence="1 2">P13</strain>
    </source>
</reference>
<accession>A0AAN1GVR6</accession>
<name>A0AAN1GVR6_9RHOB</name>
<gene>
    <name evidence="1" type="ORF">PhaeoP13_04145</name>
</gene>
<evidence type="ECO:0000313" key="1">
    <source>
        <dbReference type="EMBL" id="ATG46027.1"/>
    </source>
</evidence>
<geneLocation type="plasmid" evidence="2">
    <name>pp13_g</name>
</geneLocation>
<dbReference type="Proteomes" id="UP000218606">
    <property type="component" value="Plasmid pP13_g"/>
</dbReference>